<evidence type="ECO:0000256" key="5">
    <source>
        <dbReference type="SAM" id="MobiDB-lite"/>
    </source>
</evidence>
<keyword evidence="8" id="KW-1185">Reference proteome</keyword>
<dbReference type="KEGG" id="ttz:FHG85_06075"/>
<accession>A0A7D4BZU8</accession>
<keyword evidence="4" id="KW-0574">Periplasm</keyword>
<evidence type="ECO:0000313" key="8">
    <source>
        <dbReference type="Proteomes" id="UP000500961"/>
    </source>
</evidence>
<dbReference type="GO" id="GO:0042597">
    <property type="term" value="C:periplasmic space"/>
    <property type="evidence" value="ECO:0007669"/>
    <property type="project" value="UniProtKB-SubCell"/>
</dbReference>
<protein>
    <submittedName>
        <fullName evidence="7">Periplasmic heavy metal sensor</fullName>
    </submittedName>
</protein>
<dbReference type="InterPro" id="IPR012899">
    <property type="entry name" value="LTXXQ"/>
</dbReference>
<evidence type="ECO:0000256" key="4">
    <source>
        <dbReference type="ARBA" id="ARBA00022764"/>
    </source>
</evidence>
<evidence type="ECO:0000256" key="6">
    <source>
        <dbReference type="SAM" id="SignalP"/>
    </source>
</evidence>
<dbReference type="CDD" id="cd09916">
    <property type="entry name" value="CpxP_like"/>
    <property type="match status" value="1"/>
</dbReference>
<dbReference type="InterPro" id="IPR052211">
    <property type="entry name" value="Cpx_auxiliary_protein"/>
</dbReference>
<evidence type="ECO:0000256" key="2">
    <source>
        <dbReference type="ARBA" id="ARBA00008441"/>
    </source>
</evidence>
<evidence type="ECO:0000256" key="1">
    <source>
        <dbReference type="ARBA" id="ARBA00004418"/>
    </source>
</evidence>
<feature type="chain" id="PRO_5029511384" evidence="6">
    <location>
        <begin position="22"/>
        <end position="161"/>
    </location>
</feature>
<dbReference type="Proteomes" id="UP000500961">
    <property type="component" value="Chromosome"/>
</dbReference>
<dbReference type="Gene3D" id="1.20.120.1490">
    <property type="match status" value="1"/>
</dbReference>
<feature type="region of interest" description="Disordered" evidence="5">
    <location>
        <begin position="133"/>
        <end position="161"/>
    </location>
</feature>
<dbReference type="PANTHER" id="PTHR38102">
    <property type="entry name" value="PERIPLASMIC CHAPERONE SPY"/>
    <property type="match status" value="1"/>
</dbReference>
<gene>
    <name evidence="7" type="ORF">FHG85_06075</name>
</gene>
<evidence type="ECO:0000256" key="3">
    <source>
        <dbReference type="ARBA" id="ARBA00022729"/>
    </source>
</evidence>
<reference evidence="7 8" key="1">
    <citation type="submission" date="2019-07" db="EMBL/GenBank/DDBJ databases">
        <title>Thalassofilum flectens gen. nov., sp. nov., a novel moderate thermophilic anaerobe from a shallow sea hot spring in Kunashir Island (Russia), representing a new family in the order Bacteroidales, and proposal of Thalassofilacea fam. nov.</title>
        <authorList>
            <person name="Kochetkova T.V."/>
            <person name="Podosokorskaya O.A."/>
            <person name="Novikov A."/>
            <person name="Elcheninov A.G."/>
            <person name="Toshchakov S.V."/>
            <person name="Kublanov I.V."/>
        </authorList>
    </citation>
    <scope>NUCLEOTIDE SEQUENCE [LARGE SCALE GENOMIC DNA]</scope>
    <source>
        <strain evidence="7 8">38-H</strain>
    </source>
</reference>
<name>A0A7D4BZU8_9BACT</name>
<evidence type="ECO:0000313" key="7">
    <source>
        <dbReference type="EMBL" id="QKG79844.1"/>
    </source>
</evidence>
<sequence>MKRVGNILMVVLLLATTTAMAQGPRNRGNNSGVQQGKSGYCMLNLTPEQEQKINDLRVNHLKEVTPIKNELREKQAHLRTLESADKPDMAAINKTIDEIGALKTKLMKARVAHRNEVSQLLTDEQRVIFNSRGNRGFKNGMKGRKGRGMGKGMGIGPCMSN</sequence>
<comment type="similarity">
    <text evidence="2">Belongs to the CpxP/Spy family.</text>
</comment>
<proteinExistence type="inferred from homology"/>
<feature type="signal peptide" evidence="6">
    <location>
        <begin position="1"/>
        <end position="21"/>
    </location>
</feature>
<keyword evidence="3 6" id="KW-0732">Signal</keyword>
<dbReference type="RefSeq" id="WP_173073992.1">
    <property type="nucleotide sequence ID" value="NZ_CP041345.1"/>
</dbReference>
<dbReference type="EMBL" id="CP041345">
    <property type="protein sequence ID" value="QKG79844.1"/>
    <property type="molecule type" value="Genomic_DNA"/>
</dbReference>
<comment type="subcellular location">
    <subcellularLocation>
        <location evidence="1">Periplasm</location>
    </subcellularLocation>
</comment>
<dbReference type="PANTHER" id="PTHR38102:SF1">
    <property type="entry name" value="PERIPLASMIC CHAPERONE SPY"/>
    <property type="match status" value="1"/>
</dbReference>
<organism evidence="7 8">
    <name type="scientific">Tenuifilum thalassicum</name>
    <dbReference type="NCBI Taxonomy" id="2590900"/>
    <lineage>
        <taxon>Bacteria</taxon>
        <taxon>Pseudomonadati</taxon>
        <taxon>Bacteroidota</taxon>
        <taxon>Bacteroidia</taxon>
        <taxon>Bacteroidales</taxon>
        <taxon>Tenuifilaceae</taxon>
        <taxon>Tenuifilum</taxon>
    </lineage>
</organism>
<dbReference type="InterPro" id="IPR025961">
    <property type="entry name" value="Metal_resist"/>
</dbReference>
<dbReference type="Pfam" id="PF13801">
    <property type="entry name" value="Metal_resist"/>
    <property type="match status" value="1"/>
</dbReference>
<dbReference type="AlphaFoldDB" id="A0A7D4BZU8"/>